<comment type="function">
    <text evidence="1 6">Removes the N-terminal methionine from nascent proteins. The N-terminal methionine is often cleaved when the second residue in the primary sequence is small and uncharged (Met-Ala-, Cys, Gly, Pro, Ser, Thr, or Val). Requires deformylation of the N(alpha)-formylated initiator methionine before it can be hydrolyzed.</text>
</comment>
<evidence type="ECO:0000256" key="6">
    <source>
        <dbReference type="HAMAP-Rule" id="MF_01974"/>
    </source>
</evidence>
<evidence type="ECO:0000256" key="4">
    <source>
        <dbReference type="ARBA" id="ARBA00022723"/>
    </source>
</evidence>
<sequence>MICLKSRREIGMMRHAASKLKLVFQELLKKVQVGLTTYDLDEIAVKLIHKQGAEATFKGYRGYPASICTSLNCEVVHGIPSKKRKLIDGDLLSVDIGLTDEGYIADAARTVMVGRKNEDILKLIEVTKKSLFIAMSVMRPGKRVGDIGAAVQKHVESNGFSVIRDFVGHGVGRALHEDPQVPNYGKEGRGAKLEVGMVIAIEPMVAAGSWEVEMLENKWTVVTRDRKMAAHYEDTIAITEEETENLTGPQEFNGLD</sequence>
<dbReference type="Pfam" id="PF00557">
    <property type="entry name" value="Peptidase_M24"/>
    <property type="match status" value="1"/>
</dbReference>
<protein>
    <recommendedName>
        <fullName evidence="6 7">Methionine aminopeptidase</fullName>
        <shortName evidence="6">MAP</shortName>
        <shortName evidence="6">MetAP</shortName>
        <ecNumber evidence="6 7">3.4.11.18</ecNumber>
    </recommendedName>
    <alternativeName>
        <fullName evidence="6">Peptidase M</fullName>
    </alternativeName>
</protein>
<comment type="catalytic activity">
    <reaction evidence="6 7">
        <text>Release of N-terminal amino acids, preferentially methionine, from peptides and arylamides.</text>
        <dbReference type="EC" id="3.4.11.18"/>
    </reaction>
</comment>
<feature type="binding site" evidence="6">
    <location>
        <position position="106"/>
    </location>
    <ligand>
        <name>a divalent metal cation</name>
        <dbReference type="ChEBI" id="CHEBI:60240"/>
        <label>2</label>
        <note>catalytic</note>
    </ligand>
</feature>
<comment type="subunit">
    <text evidence="6">Monomer.</text>
</comment>
<accession>A0A1G1L000</accession>
<organism evidence="9 10">
    <name type="scientific">Candidatus Danuiimicrobium aquiferis</name>
    <dbReference type="NCBI Taxonomy" id="1801832"/>
    <lineage>
        <taxon>Bacteria</taxon>
        <taxon>Pseudomonadati</taxon>
        <taxon>Candidatus Omnitrophota</taxon>
        <taxon>Candidatus Danuiimicrobium</taxon>
    </lineage>
</organism>
<dbReference type="InterPro" id="IPR000994">
    <property type="entry name" value="Pept_M24"/>
</dbReference>
<evidence type="ECO:0000256" key="3">
    <source>
        <dbReference type="ARBA" id="ARBA00022670"/>
    </source>
</evidence>
<gene>
    <name evidence="6" type="primary">map</name>
    <name evidence="9" type="ORF">A3G33_09225</name>
</gene>
<name>A0A1G1L000_9BACT</name>
<reference evidence="9 10" key="1">
    <citation type="journal article" date="2016" name="Nat. Commun.">
        <title>Thousands of microbial genomes shed light on interconnected biogeochemical processes in an aquifer system.</title>
        <authorList>
            <person name="Anantharaman K."/>
            <person name="Brown C.T."/>
            <person name="Hug L.A."/>
            <person name="Sharon I."/>
            <person name="Castelle C.J."/>
            <person name="Probst A.J."/>
            <person name="Thomas B.C."/>
            <person name="Singh A."/>
            <person name="Wilkins M.J."/>
            <person name="Karaoz U."/>
            <person name="Brodie E.L."/>
            <person name="Williams K.H."/>
            <person name="Hubbard S.S."/>
            <person name="Banfield J.F."/>
        </authorList>
    </citation>
    <scope>NUCLEOTIDE SEQUENCE [LARGE SCALE GENOMIC DNA]</scope>
</reference>
<dbReference type="EMBL" id="MHFR01000033">
    <property type="protein sequence ID" value="OGW98484.1"/>
    <property type="molecule type" value="Genomic_DNA"/>
</dbReference>
<dbReference type="InterPro" id="IPR001714">
    <property type="entry name" value="Pept_M24_MAP"/>
</dbReference>
<feature type="binding site" evidence="6">
    <location>
        <position position="233"/>
    </location>
    <ligand>
        <name>a divalent metal cation</name>
        <dbReference type="ChEBI" id="CHEBI:60240"/>
        <label>1</label>
    </ligand>
</feature>
<feature type="binding site" evidence="6">
    <location>
        <position position="202"/>
    </location>
    <ligand>
        <name>a divalent metal cation</name>
        <dbReference type="ChEBI" id="CHEBI:60240"/>
        <label>2</label>
        <note>catalytic</note>
    </ligand>
</feature>
<feature type="binding site" evidence="6">
    <location>
        <position position="77"/>
    </location>
    <ligand>
        <name>substrate</name>
    </ligand>
</feature>
<dbReference type="InterPro" id="IPR036005">
    <property type="entry name" value="Creatinase/aminopeptidase-like"/>
</dbReference>
<dbReference type="AlphaFoldDB" id="A0A1G1L000"/>
<comment type="similarity">
    <text evidence="6">Belongs to the peptidase M24A family. Methionine aminopeptidase type 1 subfamily.</text>
</comment>
<dbReference type="NCBIfam" id="TIGR00500">
    <property type="entry name" value="met_pdase_I"/>
    <property type="match status" value="1"/>
</dbReference>
<feature type="binding site" evidence="6">
    <location>
        <position position="233"/>
    </location>
    <ligand>
        <name>a divalent metal cation</name>
        <dbReference type="ChEBI" id="CHEBI:60240"/>
        <label>2</label>
        <note>catalytic</note>
    </ligand>
</feature>
<dbReference type="PRINTS" id="PR00599">
    <property type="entry name" value="MAPEPTIDASE"/>
</dbReference>
<evidence type="ECO:0000256" key="7">
    <source>
        <dbReference type="RuleBase" id="RU003653"/>
    </source>
</evidence>
<dbReference type="SUPFAM" id="SSF55920">
    <property type="entry name" value="Creatinase/aminopeptidase"/>
    <property type="match status" value="1"/>
</dbReference>
<dbReference type="GO" id="GO:0006508">
    <property type="term" value="P:proteolysis"/>
    <property type="evidence" value="ECO:0007669"/>
    <property type="project" value="UniProtKB-KW"/>
</dbReference>
<evidence type="ECO:0000259" key="8">
    <source>
        <dbReference type="Pfam" id="PF00557"/>
    </source>
</evidence>
<feature type="binding site" evidence="6">
    <location>
        <position position="176"/>
    </location>
    <ligand>
        <name>substrate</name>
    </ligand>
</feature>
<evidence type="ECO:0000256" key="2">
    <source>
        <dbReference type="ARBA" id="ARBA00022438"/>
    </source>
</evidence>
<dbReference type="PANTHER" id="PTHR43330">
    <property type="entry name" value="METHIONINE AMINOPEPTIDASE"/>
    <property type="match status" value="1"/>
</dbReference>
<dbReference type="HAMAP" id="MF_01974">
    <property type="entry name" value="MetAP_1"/>
    <property type="match status" value="1"/>
</dbReference>
<evidence type="ECO:0000313" key="9">
    <source>
        <dbReference type="EMBL" id="OGW98484.1"/>
    </source>
</evidence>
<feature type="binding site" evidence="6">
    <location>
        <position position="95"/>
    </location>
    <ligand>
        <name>a divalent metal cation</name>
        <dbReference type="ChEBI" id="CHEBI:60240"/>
        <label>1</label>
    </ligand>
</feature>
<dbReference type="InterPro" id="IPR002467">
    <property type="entry name" value="Pept_M24A_MAP1"/>
</dbReference>
<keyword evidence="5 6" id="KW-0378">Hydrolase</keyword>
<dbReference type="GO" id="GO:0046872">
    <property type="term" value="F:metal ion binding"/>
    <property type="evidence" value="ECO:0007669"/>
    <property type="project" value="UniProtKB-UniRule"/>
</dbReference>
<dbReference type="EC" id="3.4.11.18" evidence="6 7"/>
<evidence type="ECO:0000256" key="1">
    <source>
        <dbReference type="ARBA" id="ARBA00002521"/>
    </source>
</evidence>
<feature type="binding site" evidence="6">
    <location>
        <position position="106"/>
    </location>
    <ligand>
        <name>a divalent metal cation</name>
        <dbReference type="ChEBI" id="CHEBI:60240"/>
        <label>1</label>
    </ligand>
</feature>
<dbReference type="CDD" id="cd01086">
    <property type="entry name" value="MetAP1"/>
    <property type="match status" value="1"/>
</dbReference>
<dbReference type="Gene3D" id="3.90.230.10">
    <property type="entry name" value="Creatinase/methionine aminopeptidase superfamily"/>
    <property type="match status" value="1"/>
</dbReference>
<dbReference type="PANTHER" id="PTHR43330:SF27">
    <property type="entry name" value="METHIONINE AMINOPEPTIDASE"/>
    <property type="match status" value="1"/>
</dbReference>
<dbReference type="Proteomes" id="UP000178187">
    <property type="component" value="Unassembled WGS sequence"/>
</dbReference>
<comment type="cofactor">
    <cofactor evidence="6">
        <name>Co(2+)</name>
        <dbReference type="ChEBI" id="CHEBI:48828"/>
    </cofactor>
    <cofactor evidence="6">
        <name>Zn(2+)</name>
        <dbReference type="ChEBI" id="CHEBI:29105"/>
    </cofactor>
    <cofactor evidence="6">
        <name>Mn(2+)</name>
        <dbReference type="ChEBI" id="CHEBI:29035"/>
    </cofactor>
    <cofactor evidence="6">
        <name>Fe(2+)</name>
        <dbReference type="ChEBI" id="CHEBI:29033"/>
    </cofactor>
    <text evidence="6">Binds 2 divalent metal cations per subunit. Has a high-affinity and a low affinity metal-binding site. The true nature of the physiological cofactor is under debate. The enzyme is active with cobalt, zinc, manganese or divalent iron ions. Most likely, methionine aminopeptidases function as mononuclear Fe(2+)-metalloproteases under physiological conditions, and the catalytically relevant metal-binding site has been assigned to the histidine-containing high-affinity site.</text>
</comment>
<feature type="binding site" evidence="6">
    <location>
        <position position="169"/>
    </location>
    <ligand>
        <name>a divalent metal cation</name>
        <dbReference type="ChEBI" id="CHEBI:60240"/>
        <label>2</label>
        <note>catalytic</note>
    </ligand>
</feature>
<dbReference type="PROSITE" id="PS00680">
    <property type="entry name" value="MAP_1"/>
    <property type="match status" value="1"/>
</dbReference>
<keyword evidence="3 6" id="KW-0645">Protease</keyword>
<evidence type="ECO:0000313" key="10">
    <source>
        <dbReference type="Proteomes" id="UP000178187"/>
    </source>
</evidence>
<comment type="caution">
    <text evidence="9">The sequence shown here is derived from an EMBL/GenBank/DDBJ whole genome shotgun (WGS) entry which is preliminary data.</text>
</comment>
<dbReference type="GO" id="GO:0070006">
    <property type="term" value="F:metalloaminopeptidase activity"/>
    <property type="evidence" value="ECO:0007669"/>
    <property type="project" value="UniProtKB-UniRule"/>
</dbReference>
<dbReference type="GO" id="GO:0004239">
    <property type="term" value="F:initiator methionyl aminopeptidase activity"/>
    <property type="evidence" value="ECO:0007669"/>
    <property type="project" value="UniProtKB-UniRule"/>
</dbReference>
<keyword evidence="2 6" id="KW-0031">Aminopeptidase</keyword>
<dbReference type="GO" id="GO:0005829">
    <property type="term" value="C:cytosol"/>
    <property type="evidence" value="ECO:0007669"/>
    <property type="project" value="TreeGrafter"/>
</dbReference>
<evidence type="ECO:0000256" key="5">
    <source>
        <dbReference type="ARBA" id="ARBA00022801"/>
    </source>
</evidence>
<feature type="domain" description="Peptidase M24" evidence="8">
    <location>
        <begin position="12"/>
        <end position="240"/>
    </location>
</feature>
<keyword evidence="4 6" id="KW-0479">Metal-binding</keyword>
<proteinExistence type="inferred from homology"/>